<reference evidence="1 2" key="1">
    <citation type="submission" date="2018-03" db="EMBL/GenBank/DDBJ databases">
        <title>Aerobic endospore-forming bacteria genome sequencing and assembly.</title>
        <authorList>
            <person name="Cavalcante D.A."/>
            <person name="Driks A."/>
            <person name="Putonti C."/>
            <person name="De-Souza M.T."/>
        </authorList>
    </citation>
    <scope>NUCLEOTIDE SEQUENCE [LARGE SCALE GENOMIC DNA]</scope>
    <source>
        <strain evidence="1 2">SDF0037</strain>
    </source>
</reference>
<proteinExistence type="predicted"/>
<dbReference type="AlphaFoldDB" id="A0A544UK59"/>
<sequence>MYNNDHFQLKKQRKNALEILKQWELELNSKNELEKNTNLTKKIKCDKTNYFHIRLNSNKE</sequence>
<name>A0A544UK59_LYSSH</name>
<dbReference type="Proteomes" id="UP000317944">
    <property type="component" value="Unassembled WGS sequence"/>
</dbReference>
<dbReference type="EMBL" id="SADV01000007">
    <property type="protein sequence ID" value="TQR33645.1"/>
    <property type="molecule type" value="Genomic_DNA"/>
</dbReference>
<protein>
    <submittedName>
        <fullName evidence="1">Uncharacterized protein</fullName>
    </submittedName>
</protein>
<evidence type="ECO:0000313" key="1">
    <source>
        <dbReference type="EMBL" id="TQR33645.1"/>
    </source>
</evidence>
<evidence type="ECO:0000313" key="2">
    <source>
        <dbReference type="Proteomes" id="UP000317944"/>
    </source>
</evidence>
<organism evidence="1 2">
    <name type="scientific">Lysinibacillus sphaericus</name>
    <name type="common">Bacillus sphaericus</name>
    <dbReference type="NCBI Taxonomy" id="1421"/>
    <lineage>
        <taxon>Bacteria</taxon>
        <taxon>Bacillati</taxon>
        <taxon>Bacillota</taxon>
        <taxon>Bacilli</taxon>
        <taxon>Bacillales</taxon>
        <taxon>Bacillaceae</taxon>
        <taxon>Lysinibacillus</taxon>
    </lineage>
</organism>
<comment type="caution">
    <text evidence="1">The sequence shown here is derived from an EMBL/GenBank/DDBJ whole genome shotgun (WGS) entry which is preliminary data.</text>
</comment>
<accession>A0A544UK59</accession>
<dbReference type="RefSeq" id="WP_142508903.1">
    <property type="nucleotide sequence ID" value="NZ_SADV01000007.1"/>
</dbReference>
<gene>
    <name evidence="1" type="ORF">C7Y47_11450</name>
</gene>